<dbReference type="STRING" id="13616.ENSMODP00000038641"/>
<dbReference type="eggNOG" id="ENOG502STP6">
    <property type="taxonomic scope" value="Eukaryota"/>
</dbReference>
<name>F7FSR0_MONDO</name>
<dbReference type="GeneTree" id="ENSGT00390000007937"/>
<sequence>MQAYRCMVWCAGLNGTTYTFKMNSTTKSARSLLHSKARRRANMQQENYLKELNEDLKLRKEELVAILKPLEEKNGTLLQNLMTNLEEKQKSLQIMRQIMVAKGDDSDDTIVLEMIQEAEELKQNLERKNMLLRREMDLLWNKQAIEDEHRCQQKEMLLKSKAEMKALKEKLQRQKDMITFQREPDKLQELHGKVIEENIDTMMNPQANDLLLHDLSENLETSEDCSKFHSTSSRYSRSSGSGQKSISECGSLRSRDLSRRSRF</sequence>
<keyword evidence="1" id="KW-0175">Coiled coil</keyword>
<organism evidence="3 4">
    <name type="scientific">Monodelphis domestica</name>
    <name type="common">Gray short-tailed opossum</name>
    <dbReference type="NCBI Taxonomy" id="13616"/>
    <lineage>
        <taxon>Eukaryota</taxon>
        <taxon>Metazoa</taxon>
        <taxon>Chordata</taxon>
        <taxon>Craniata</taxon>
        <taxon>Vertebrata</taxon>
        <taxon>Euteleostomi</taxon>
        <taxon>Mammalia</taxon>
        <taxon>Metatheria</taxon>
        <taxon>Didelphimorphia</taxon>
        <taxon>Didelphidae</taxon>
        <taxon>Monodelphis</taxon>
    </lineage>
</organism>
<keyword evidence="4" id="KW-1185">Reference proteome</keyword>
<feature type="region of interest" description="Disordered" evidence="2">
    <location>
        <begin position="226"/>
        <end position="263"/>
    </location>
</feature>
<reference evidence="3" key="2">
    <citation type="submission" date="2025-08" db="UniProtKB">
        <authorList>
            <consortium name="Ensembl"/>
        </authorList>
    </citation>
    <scope>IDENTIFICATION</scope>
</reference>
<dbReference type="InterPro" id="IPR038857">
    <property type="entry name" value="CCDC196"/>
</dbReference>
<dbReference type="Proteomes" id="UP000002280">
    <property type="component" value="Chromosome 1"/>
</dbReference>
<evidence type="ECO:0000313" key="4">
    <source>
        <dbReference type="Proteomes" id="UP000002280"/>
    </source>
</evidence>
<protein>
    <submittedName>
        <fullName evidence="3">Uncharacterized protein</fullName>
    </submittedName>
</protein>
<reference evidence="3 4" key="1">
    <citation type="journal article" date="2007" name="Nature">
        <title>Genome of the marsupial Monodelphis domestica reveals innovation in non-coding sequences.</title>
        <authorList>
            <person name="Mikkelsen T.S."/>
            <person name="Wakefield M.J."/>
            <person name="Aken B."/>
            <person name="Amemiya C.T."/>
            <person name="Chang J.L."/>
            <person name="Duke S."/>
            <person name="Garber M."/>
            <person name="Gentles A.J."/>
            <person name="Goodstadt L."/>
            <person name="Heger A."/>
            <person name="Jurka J."/>
            <person name="Kamal M."/>
            <person name="Mauceli E."/>
            <person name="Searle S.M."/>
            <person name="Sharpe T."/>
            <person name="Baker M.L."/>
            <person name="Batzer M.A."/>
            <person name="Benos P.V."/>
            <person name="Belov K."/>
            <person name="Clamp M."/>
            <person name="Cook A."/>
            <person name="Cuff J."/>
            <person name="Das R."/>
            <person name="Davidow L."/>
            <person name="Deakin J.E."/>
            <person name="Fazzari M.J."/>
            <person name="Glass J.L."/>
            <person name="Grabherr M."/>
            <person name="Greally J.M."/>
            <person name="Gu W."/>
            <person name="Hore T.A."/>
            <person name="Huttley G.A."/>
            <person name="Kleber M."/>
            <person name="Jirtle R.L."/>
            <person name="Koina E."/>
            <person name="Lee J.T."/>
            <person name="Mahony S."/>
            <person name="Marra M.A."/>
            <person name="Miller R.D."/>
            <person name="Nicholls R.D."/>
            <person name="Oda M."/>
            <person name="Papenfuss A.T."/>
            <person name="Parra Z.E."/>
            <person name="Pollock D.D."/>
            <person name="Ray D.A."/>
            <person name="Schein J.E."/>
            <person name="Speed T.P."/>
            <person name="Thompson K."/>
            <person name="VandeBerg J.L."/>
            <person name="Wade C.M."/>
            <person name="Walker J.A."/>
            <person name="Waters P.D."/>
            <person name="Webber C."/>
            <person name="Weidman J.R."/>
            <person name="Xie X."/>
            <person name="Zody M.C."/>
            <person name="Baldwin J."/>
            <person name="Abdouelleil A."/>
            <person name="Abdulkadir J."/>
            <person name="Abebe A."/>
            <person name="Abera B."/>
            <person name="Abreu J."/>
            <person name="Acer S.C."/>
            <person name="Aftuck L."/>
            <person name="Alexander A."/>
            <person name="An P."/>
            <person name="Anderson E."/>
            <person name="Anderson S."/>
            <person name="Arachi H."/>
            <person name="Azer M."/>
            <person name="Bachantsang P."/>
            <person name="Barry A."/>
            <person name="Bayul T."/>
            <person name="Berlin A."/>
            <person name="Bessette D."/>
            <person name="Bloom T."/>
            <person name="Bloom T."/>
            <person name="Boguslavskiy L."/>
            <person name="Bonnet C."/>
            <person name="Boukhgalter B."/>
            <person name="Bourzgui I."/>
            <person name="Brown A."/>
            <person name="Cahill P."/>
            <person name="Channer S."/>
            <person name="Cheshatsang Y."/>
            <person name="Chuda L."/>
            <person name="Citroen M."/>
            <person name="Collymore A."/>
            <person name="Cooke P."/>
            <person name="Costello M."/>
            <person name="D'Aco K."/>
            <person name="Daza R."/>
            <person name="De Haan G."/>
            <person name="DeGray S."/>
            <person name="DeMaso C."/>
            <person name="Dhargay N."/>
            <person name="Dooley K."/>
            <person name="Dooley E."/>
            <person name="Doricent M."/>
            <person name="Dorje P."/>
            <person name="Dorjee K."/>
            <person name="Dupes A."/>
            <person name="Elong R."/>
            <person name="Falk J."/>
            <person name="Farina A."/>
            <person name="Faro S."/>
            <person name="Ferguson D."/>
            <person name="Fisher S."/>
            <person name="Foley C.D."/>
            <person name="Franke A."/>
            <person name="Friedrich D."/>
            <person name="Gadbois L."/>
            <person name="Gearin G."/>
            <person name="Gearin C.R."/>
            <person name="Giannoukos G."/>
            <person name="Goode T."/>
            <person name="Graham J."/>
            <person name="Grandbois E."/>
            <person name="Grewal S."/>
            <person name="Gyaltsen K."/>
            <person name="Hafez N."/>
            <person name="Hagos B."/>
            <person name="Hall J."/>
            <person name="Henson C."/>
            <person name="Hollinger A."/>
            <person name="Honan T."/>
            <person name="Huard M.D."/>
            <person name="Hughes L."/>
            <person name="Hurhula B."/>
            <person name="Husby M.E."/>
            <person name="Kamat A."/>
            <person name="Kanga B."/>
            <person name="Kashin S."/>
            <person name="Khazanovich D."/>
            <person name="Kisner P."/>
            <person name="Lance K."/>
            <person name="Lara M."/>
            <person name="Lee W."/>
            <person name="Lennon N."/>
            <person name="Letendre F."/>
            <person name="LeVine R."/>
            <person name="Lipovsky A."/>
            <person name="Liu X."/>
            <person name="Liu J."/>
            <person name="Liu S."/>
            <person name="Lokyitsang T."/>
            <person name="Lokyitsang Y."/>
            <person name="Lubonja R."/>
            <person name="Lui A."/>
            <person name="MacDonald P."/>
            <person name="Magnisalis V."/>
            <person name="Maru K."/>
            <person name="Matthews C."/>
            <person name="McCusker W."/>
            <person name="McDonough S."/>
            <person name="Mehta T."/>
            <person name="Meldrim J."/>
            <person name="Meneus L."/>
            <person name="Mihai O."/>
            <person name="Mihalev A."/>
            <person name="Mihova T."/>
            <person name="Mittelman R."/>
            <person name="Mlenga V."/>
            <person name="Montmayeur A."/>
            <person name="Mulrain L."/>
            <person name="Navidi A."/>
            <person name="Naylor J."/>
            <person name="Negash T."/>
            <person name="Nguyen T."/>
            <person name="Nguyen N."/>
            <person name="Nicol R."/>
            <person name="Norbu C."/>
            <person name="Norbu N."/>
            <person name="Novod N."/>
            <person name="O'Neill B."/>
            <person name="Osman S."/>
            <person name="Markiewicz E."/>
            <person name="Oyono O.L."/>
            <person name="Patti C."/>
            <person name="Phunkhang P."/>
            <person name="Pierre F."/>
            <person name="Priest M."/>
            <person name="Raghuraman S."/>
            <person name="Rege F."/>
            <person name="Reyes R."/>
            <person name="Rise C."/>
            <person name="Rogov P."/>
            <person name="Ross K."/>
            <person name="Ryan E."/>
            <person name="Settipalli S."/>
            <person name="Shea T."/>
            <person name="Sherpa N."/>
            <person name="Shi L."/>
            <person name="Shih D."/>
            <person name="Sparrow T."/>
            <person name="Spaulding J."/>
            <person name="Stalker J."/>
            <person name="Stange-Thomann N."/>
            <person name="Stavropoulos S."/>
            <person name="Stone C."/>
            <person name="Strader C."/>
            <person name="Tesfaye S."/>
            <person name="Thomson T."/>
            <person name="Thoulutsang Y."/>
            <person name="Thoulutsang D."/>
            <person name="Topham K."/>
            <person name="Topping I."/>
            <person name="Tsamla T."/>
            <person name="Vassiliev H."/>
            <person name="Vo A."/>
            <person name="Wangchuk T."/>
            <person name="Wangdi T."/>
            <person name="Weiand M."/>
            <person name="Wilkinson J."/>
            <person name="Wilson A."/>
            <person name="Yadav S."/>
            <person name="Young G."/>
            <person name="Yu Q."/>
            <person name="Zembek L."/>
            <person name="Zhong D."/>
            <person name="Zimmer A."/>
            <person name="Zwirko Z."/>
            <person name="Jaffe D.B."/>
            <person name="Alvarez P."/>
            <person name="Brockman W."/>
            <person name="Butler J."/>
            <person name="Chin C."/>
            <person name="Gnerre S."/>
            <person name="MacCallum I."/>
            <person name="Graves J.A."/>
            <person name="Ponting C.P."/>
            <person name="Breen M."/>
            <person name="Samollow P.B."/>
            <person name="Lander E.S."/>
            <person name="Lindblad-Toh K."/>
        </authorList>
    </citation>
    <scope>NUCLEOTIDE SEQUENCE [LARGE SCALE GENOMIC DNA]</scope>
</reference>
<feature type="compositionally biased region" description="Low complexity" evidence="2">
    <location>
        <begin position="228"/>
        <end position="247"/>
    </location>
</feature>
<dbReference type="PANTHER" id="PTHR37863">
    <property type="entry name" value="COILED-COIL DOMAIN-CONTAINING PROTEIN 196-RELATED"/>
    <property type="match status" value="1"/>
</dbReference>
<evidence type="ECO:0000256" key="2">
    <source>
        <dbReference type="SAM" id="MobiDB-lite"/>
    </source>
</evidence>
<evidence type="ECO:0000256" key="1">
    <source>
        <dbReference type="SAM" id="Coils"/>
    </source>
</evidence>
<dbReference type="PANTHER" id="PTHR37863:SF1">
    <property type="entry name" value="COILED-COIL DOMAIN-CONTAINING PROTEIN 196-RELATED"/>
    <property type="match status" value="1"/>
</dbReference>
<dbReference type="Ensembl" id="ENSMODT00000040241.3">
    <property type="protein sequence ID" value="ENSMODP00000038641.3"/>
    <property type="gene ID" value="ENSMODG00000025785.3"/>
</dbReference>
<feature type="coiled-coil region" evidence="1">
    <location>
        <begin position="42"/>
        <end position="177"/>
    </location>
</feature>
<dbReference type="HOGENOM" id="CLU_092653_0_1_1"/>
<dbReference type="Bgee" id="ENSMODG00000025785">
    <property type="expression patterns" value="Expressed in spermatid and 12 other cell types or tissues"/>
</dbReference>
<reference evidence="3" key="3">
    <citation type="submission" date="2025-09" db="UniProtKB">
        <authorList>
            <consortium name="Ensembl"/>
        </authorList>
    </citation>
    <scope>IDENTIFICATION</scope>
</reference>
<accession>F7FSR0</accession>
<proteinExistence type="predicted"/>
<feature type="compositionally biased region" description="Basic and acidic residues" evidence="2">
    <location>
        <begin position="253"/>
        <end position="263"/>
    </location>
</feature>
<evidence type="ECO:0000313" key="3">
    <source>
        <dbReference type="Ensembl" id="ENSMODP00000038641.3"/>
    </source>
</evidence>
<dbReference type="FunCoup" id="F7FSR0">
    <property type="interactions" value="4"/>
</dbReference>
<dbReference type="InParanoid" id="F7FSR0"/>
<dbReference type="AlphaFoldDB" id="F7FSR0"/>